<dbReference type="InterPro" id="IPR052102">
    <property type="entry name" value="Enkurin_domain-protein"/>
</dbReference>
<dbReference type="Pfam" id="PF13864">
    <property type="entry name" value="Enkurin"/>
    <property type="match status" value="1"/>
</dbReference>
<protein>
    <submittedName>
        <fullName evidence="9">Calmodulin-binding protein</fullName>
    </submittedName>
</protein>
<evidence type="ECO:0000256" key="2">
    <source>
        <dbReference type="ARBA" id="ARBA00004245"/>
    </source>
</evidence>
<proteinExistence type="predicted"/>
<keyword evidence="3" id="KW-0963">Cytoplasm</keyword>
<dbReference type="AlphaFoldDB" id="V6M5D6"/>
<feature type="region of interest" description="Disordered" evidence="6">
    <location>
        <begin position="110"/>
        <end position="173"/>
    </location>
</feature>
<evidence type="ECO:0000256" key="6">
    <source>
        <dbReference type="SAM" id="MobiDB-lite"/>
    </source>
</evidence>
<dbReference type="EMBL" id="KI545981">
    <property type="protein sequence ID" value="EST48574.1"/>
    <property type="molecule type" value="Genomic_DNA"/>
</dbReference>
<feature type="domain" description="Enkurin" evidence="7">
    <location>
        <begin position="188"/>
        <end position="280"/>
    </location>
</feature>
<keyword evidence="4" id="KW-0206">Cytoskeleton</keyword>
<dbReference type="EMBL" id="AUWU02000004">
    <property type="protein sequence ID" value="KAH0573656.1"/>
    <property type="molecule type" value="Genomic_DNA"/>
</dbReference>
<sequence length="283" mass="32664">MSNRYHHSSSIIGNMIAPCDSIREKQKRAGIEPKNFMRENAQQIKCKENEIAQKQLEQEQKAAVPAFRLKEFENAQPKIQQTLDQNKPDQTHQFLRKNEGQVHSNIMAPRVKNASGSSEGGNSDRQSSARQVITKKGPIPEAPKPKNVNFIKQNKENSKISKPSEQVEEISKQKLGQIPDYLRQRKMEEMSKKDQDEWEKQERARLSKIPRGCREVGDDERVQLLAELKEALNVEQKRLHSFKFTNDTQSGMKAREDCADKIEQLEKTIRDFQRQGPLYLAID</sequence>
<dbReference type="InterPro" id="IPR027012">
    <property type="entry name" value="Enkurin_dom"/>
</dbReference>
<dbReference type="GO" id="GO:0005929">
    <property type="term" value="C:cilium"/>
    <property type="evidence" value="ECO:0007669"/>
    <property type="project" value="UniProtKB-SubCell"/>
</dbReference>
<reference evidence="8 9" key="1">
    <citation type="journal article" date="2014" name="PLoS Genet.">
        <title>The Genome of Spironucleus salmonicida Highlights a Fish Pathogen Adapted to Fluctuating Environments.</title>
        <authorList>
            <person name="Xu F."/>
            <person name="Jerlstrom-Hultqvist J."/>
            <person name="Einarsson E."/>
            <person name="Astvaldsson A."/>
            <person name="Svard S.G."/>
            <person name="Andersson J.O."/>
        </authorList>
    </citation>
    <scope>NUCLEOTIDE SEQUENCE</scope>
    <source>
        <strain evidence="9">ATCC 50377</strain>
    </source>
</reference>
<organism evidence="8">
    <name type="scientific">Spironucleus salmonicida</name>
    <dbReference type="NCBI Taxonomy" id="348837"/>
    <lineage>
        <taxon>Eukaryota</taxon>
        <taxon>Metamonada</taxon>
        <taxon>Diplomonadida</taxon>
        <taxon>Hexamitidae</taxon>
        <taxon>Hexamitinae</taxon>
        <taxon>Spironucleus</taxon>
    </lineage>
</organism>
<evidence type="ECO:0000313" key="10">
    <source>
        <dbReference type="Proteomes" id="UP000018208"/>
    </source>
</evidence>
<dbReference type="PROSITE" id="PS51665">
    <property type="entry name" value="ENKURIN"/>
    <property type="match status" value="1"/>
</dbReference>
<comment type="subcellular location">
    <subcellularLocation>
        <location evidence="1">Cell projection</location>
        <location evidence="1">Cilium</location>
    </subcellularLocation>
    <subcellularLocation>
        <location evidence="2">Cytoplasm</location>
        <location evidence="2">Cytoskeleton</location>
    </subcellularLocation>
</comment>
<evidence type="ECO:0000256" key="4">
    <source>
        <dbReference type="ARBA" id="ARBA00023212"/>
    </source>
</evidence>
<feature type="compositionally biased region" description="Polar residues" evidence="6">
    <location>
        <begin position="114"/>
        <end position="131"/>
    </location>
</feature>
<evidence type="ECO:0000259" key="7">
    <source>
        <dbReference type="PROSITE" id="PS51665"/>
    </source>
</evidence>
<accession>V6M5D6</accession>
<reference evidence="9" key="2">
    <citation type="submission" date="2020-12" db="EMBL/GenBank/DDBJ databases">
        <title>New Spironucleus salmonicida genome in near-complete chromosomes.</title>
        <authorList>
            <person name="Xu F."/>
            <person name="Kurt Z."/>
            <person name="Jimenez-Gonzalez A."/>
            <person name="Astvaldsson A."/>
            <person name="Andersson J.O."/>
            <person name="Svard S.G."/>
        </authorList>
    </citation>
    <scope>NUCLEOTIDE SEQUENCE</scope>
    <source>
        <strain evidence="9">ATCC 50377</strain>
    </source>
</reference>
<evidence type="ECO:0000313" key="9">
    <source>
        <dbReference type="EMBL" id="KAH0573656.1"/>
    </source>
</evidence>
<dbReference type="PANTHER" id="PTHR21490:SF2">
    <property type="entry name" value="ENKURIN DOMAIN-CONTAINING PROTEIN 1"/>
    <property type="match status" value="1"/>
</dbReference>
<dbReference type="VEuPathDB" id="GiardiaDB:SS50377_23591"/>
<evidence type="ECO:0000313" key="8">
    <source>
        <dbReference type="EMBL" id="EST48574.1"/>
    </source>
</evidence>
<keyword evidence="10" id="KW-1185">Reference proteome</keyword>
<name>V6M5D6_9EUKA</name>
<evidence type="ECO:0000256" key="3">
    <source>
        <dbReference type="ARBA" id="ARBA00022490"/>
    </source>
</evidence>
<dbReference type="PANTHER" id="PTHR21490">
    <property type="entry name" value="ENKURIN-RELATED"/>
    <property type="match status" value="1"/>
</dbReference>
<evidence type="ECO:0000256" key="5">
    <source>
        <dbReference type="ARBA" id="ARBA00023273"/>
    </source>
</evidence>
<dbReference type="GO" id="GO:0005881">
    <property type="term" value="C:cytoplasmic microtubule"/>
    <property type="evidence" value="ECO:0007669"/>
    <property type="project" value="TreeGrafter"/>
</dbReference>
<evidence type="ECO:0000256" key="1">
    <source>
        <dbReference type="ARBA" id="ARBA00004138"/>
    </source>
</evidence>
<dbReference type="Proteomes" id="UP000018208">
    <property type="component" value="Unassembled WGS sequence"/>
</dbReference>
<keyword evidence="5" id="KW-0966">Cell projection</keyword>
<gene>
    <name evidence="8" type="ORF">SS50377_11185</name>
    <name evidence="9" type="ORF">SS50377_23591</name>
</gene>
<dbReference type="OrthoDB" id="10264920at2759"/>